<dbReference type="AlphaFoldDB" id="K4RFF1"/>
<dbReference type="Proteomes" id="UP000008043">
    <property type="component" value="Chromosome"/>
</dbReference>
<proteinExistence type="predicted"/>
<dbReference type="STRING" id="1214101.BN159_7988"/>
<feature type="signal peptide" evidence="1">
    <location>
        <begin position="1"/>
        <end position="32"/>
    </location>
</feature>
<reference evidence="3 4" key="1">
    <citation type="journal article" date="2012" name="J. Bacteriol.">
        <title>Genome sequence of the bacterium Streptomyces davawensis JCM 4913 and heterologous production of the unique antibiotic roseoflavin.</title>
        <authorList>
            <person name="Jankowitsch F."/>
            <person name="Schwarz J."/>
            <person name="Ruckert C."/>
            <person name="Gust B."/>
            <person name="Szczepanowski R."/>
            <person name="Blom J."/>
            <person name="Pelzer S."/>
            <person name="Kalinowski J."/>
            <person name="Mack M."/>
        </authorList>
    </citation>
    <scope>NUCLEOTIDE SEQUENCE [LARGE SCALE GENOMIC DNA]</scope>
    <source>
        <strain evidence="4">DSM 101723 / JCM 4913 / KCC S-0913 / 768</strain>
    </source>
</reference>
<dbReference type="KEGG" id="sdv:BN159_7988"/>
<organism evidence="3 4">
    <name type="scientific">Streptomyces davaonensis (strain DSM 101723 / JCM 4913 / KCC S-0913 / 768)</name>
    <dbReference type="NCBI Taxonomy" id="1214101"/>
    <lineage>
        <taxon>Bacteria</taxon>
        <taxon>Bacillati</taxon>
        <taxon>Actinomycetota</taxon>
        <taxon>Actinomycetes</taxon>
        <taxon>Kitasatosporales</taxon>
        <taxon>Streptomycetaceae</taxon>
        <taxon>Streptomyces</taxon>
    </lineage>
</organism>
<accession>K4RFF1</accession>
<dbReference type="EMBL" id="HE971709">
    <property type="protein sequence ID" value="CCK32367.1"/>
    <property type="molecule type" value="Genomic_DNA"/>
</dbReference>
<dbReference type="InterPro" id="IPR015168">
    <property type="entry name" value="SsuA/THI5"/>
</dbReference>
<protein>
    <submittedName>
        <fullName evidence="3">Putative sulfonate/nitrate/taurine transport system substrate-binding protein</fullName>
    </submittedName>
</protein>
<dbReference type="Gene3D" id="3.40.190.10">
    <property type="entry name" value="Periplasmic binding protein-like II"/>
    <property type="match status" value="2"/>
</dbReference>
<dbReference type="SUPFAM" id="SSF53850">
    <property type="entry name" value="Periplasmic binding protein-like II"/>
    <property type="match status" value="1"/>
</dbReference>
<dbReference type="PROSITE" id="PS51257">
    <property type="entry name" value="PROKAR_LIPOPROTEIN"/>
    <property type="match status" value="1"/>
</dbReference>
<dbReference type="InterPro" id="IPR027939">
    <property type="entry name" value="NMT1/THI5"/>
</dbReference>
<dbReference type="PROSITE" id="PS51318">
    <property type="entry name" value="TAT"/>
    <property type="match status" value="1"/>
</dbReference>
<feature type="domain" description="SsuA/THI5-like" evidence="2">
    <location>
        <begin position="60"/>
        <end position="275"/>
    </location>
</feature>
<dbReference type="InterPro" id="IPR006311">
    <property type="entry name" value="TAT_signal"/>
</dbReference>
<dbReference type="PATRIC" id="fig|1214101.3.peg.8084"/>
<dbReference type="eggNOG" id="COG0715">
    <property type="taxonomic scope" value="Bacteria"/>
</dbReference>
<evidence type="ECO:0000256" key="1">
    <source>
        <dbReference type="SAM" id="SignalP"/>
    </source>
</evidence>
<dbReference type="Pfam" id="PF09084">
    <property type="entry name" value="NMT1"/>
    <property type="match status" value="1"/>
</dbReference>
<dbReference type="RefSeq" id="WP_015662693.1">
    <property type="nucleotide sequence ID" value="NC_020504.1"/>
</dbReference>
<evidence type="ECO:0000313" key="4">
    <source>
        <dbReference type="Proteomes" id="UP000008043"/>
    </source>
</evidence>
<keyword evidence="4" id="KW-1185">Reference proteome</keyword>
<evidence type="ECO:0000313" key="3">
    <source>
        <dbReference type="EMBL" id="CCK32367.1"/>
    </source>
</evidence>
<evidence type="ECO:0000259" key="2">
    <source>
        <dbReference type="Pfam" id="PF09084"/>
    </source>
</evidence>
<gene>
    <name evidence="3" type="ORF">BN159_7988</name>
</gene>
<feature type="chain" id="PRO_5038826946" evidence="1">
    <location>
        <begin position="33"/>
        <end position="352"/>
    </location>
</feature>
<dbReference type="GO" id="GO:0009228">
    <property type="term" value="P:thiamine biosynthetic process"/>
    <property type="evidence" value="ECO:0007669"/>
    <property type="project" value="InterPro"/>
</dbReference>
<name>K4RFF1_STRDJ</name>
<dbReference type="PANTHER" id="PTHR31528:SF15">
    <property type="entry name" value="RIBOFLAVIN-BINDING PROTEIN RIBY"/>
    <property type="match status" value="1"/>
</dbReference>
<dbReference type="HOGENOM" id="CLU_028871_1_0_11"/>
<sequence>MRVVTGSAVPRRRFVTAAAAVALLATTLASCAEEPNADDKSDAGGGGTTSLTLGLTYIPNIQFAPFYVAEEKGYYKDAGLDVTLHHHSASEDLFGGVKAGKEDLLIAGGDEIVQGRAGDIPVVNVMTLYKNYPVALLVRDDSSISDAAGLKGKTIGVPGPYGETYFGLLALLAEGGLTTEDVDVKSIGYTQQAALTAKRVDGVMGFVNNDQVQFEQAGLDVRAVRLAEGTDGAPLISSGIGTSDSFLKKRPDDVRKFVAATLRGVEFTLANPEEAIELSRAHIPTLKDAKSEASALAVLKASAPLIRGSGGRLGESDPQTWSRMADFMKETGLIKKEIPAEQAYTNDYLPKE</sequence>
<keyword evidence="1" id="KW-0732">Signal</keyword>
<dbReference type="OrthoDB" id="174578at2"/>
<dbReference type="PANTHER" id="PTHR31528">
    <property type="entry name" value="4-AMINO-5-HYDROXYMETHYL-2-METHYLPYRIMIDINE PHOSPHATE SYNTHASE THI11-RELATED"/>
    <property type="match status" value="1"/>
</dbReference>